<dbReference type="PRINTS" id="PR00023">
    <property type="entry name" value="ZPELLUCIDA"/>
</dbReference>
<comment type="caution">
    <text evidence="4">Lacks conserved residue(s) required for the propagation of feature annotation.</text>
</comment>
<dbReference type="Gene3D" id="2.60.120.290">
    <property type="entry name" value="Spermadhesin, CUB domain"/>
    <property type="match status" value="2"/>
</dbReference>
<dbReference type="PANTHER" id="PTHR14002:SF38">
    <property type="entry name" value="CUB AND ZONA PELLUCIDA-LIKE DOMAIN-CONTAINING PROTEIN 1"/>
    <property type="match status" value="1"/>
</dbReference>
<proteinExistence type="predicted"/>
<evidence type="ECO:0000313" key="8">
    <source>
        <dbReference type="Proteomes" id="UP000007303"/>
    </source>
</evidence>
<dbReference type="InterPro" id="IPR001507">
    <property type="entry name" value="ZP_dom"/>
</dbReference>
<feature type="domain" description="CUB" evidence="5">
    <location>
        <begin position="109"/>
        <end position="219"/>
    </location>
</feature>
<dbReference type="Gene3D" id="2.60.40.3210">
    <property type="entry name" value="Zona pellucida, ZP-N domain"/>
    <property type="match status" value="1"/>
</dbReference>
<dbReference type="InterPro" id="IPR055356">
    <property type="entry name" value="ZP-N"/>
</dbReference>
<evidence type="ECO:0000256" key="1">
    <source>
        <dbReference type="ARBA" id="ARBA00022729"/>
    </source>
</evidence>
<accession>H3D753</accession>
<dbReference type="Proteomes" id="UP000007303">
    <property type="component" value="Unassembled WGS sequence"/>
</dbReference>
<dbReference type="InParanoid" id="H3D753"/>
<keyword evidence="1" id="KW-0732">Signal</keyword>
<reference evidence="7" key="3">
    <citation type="submission" date="2025-09" db="UniProtKB">
        <authorList>
            <consortium name="Ensembl"/>
        </authorList>
    </citation>
    <scope>IDENTIFICATION</scope>
</reference>
<dbReference type="SMART" id="SM00241">
    <property type="entry name" value="ZP"/>
    <property type="match status" value="1"/>
</dbReference>
<dbReference type="STRING" id="99883.ENSTNIP00000016344"/>
<dbReference type="InterPro" id="IPR042235">
    <property type="entry name" value="ZP-C_dom"/>
</dbReference>
<evidence type="ECO:0000256" key="4">
    <source>
        <dbReference type="PROSITE-ProRule" id="PRU00059"/>
    </source>
</evidence>
<dbReference type="FunFam" id="2.60.40.4100:FF:000005">
    <property type="entry name" value="Deleted in malignant brain tumors 1"/>
    <property type="match status" value="1"/>
</dbReference>
<dbReference type="InterPro" id="IPR000859">
    <property type="entry name" value="CUB_dom"/>
</dbReference>
<dbReference type="Pfam" id="PF00431">
    <property type="entry name" value="CUB"/>
    <property type="match status" value="2"/>
</dbReference>
<dbReference type="AlphaFoldDB" id="H3D753"/>
<evidence type="ECO:0000259" key="6">
    <source>
        <dbReference type="PROSITE" id="PS51034"/>
    </source>
</evidence>
<dbReference type="CDD" id="cd00041">
    <property type="entry name" value="CUB"/>
    <property type="match status" value="2"/>
</dbReference>
<evidence type="ECO:0000256" key="2">
    <source>
        <dbReference type="ARBA" id="ARBA00023157"/>
    </source>
</evidence>
<evidence type="ECO:0000256" key="3">
    <source>
        <dbReference type="ARBA" id="ARBA00023180"/>
    </source>
</evidence>
<organism evidence="7 8">
    <name type="scientific">Tetraodon nigroviridis</name>
    <name type="common">Spotted green pufferfish</name>
    <name type="synonym">Chelonodon nigroviridis</name>
    <dbReference type="NCBI Taxonomy" id="99883"/>
    <lineage>
        <taxon>Eukaryota</taxon>
        <taxon>Metazoa</taxon>
        <taxon>Chordata</taxon>
        <taxon>Craniata</taxon>
        <taxon>Vertebrata</taxon>
        <taxon>Euteleostomi</taxon>
        <taxon>Actinopterygii</taxon>
        <taxon>Neopterygii</taxon>
        <taxon>Teleostei</taxon>
        <taxon>Neoteleostei</taxon>
        <taxon>Acanthomorphata</taxon>
        <taxon>Eupercaria</taxon>
        <taxon>Tetraodontiformes</taxon>
        <taxon>Tetradontoidea</taxon>
        <taxon>Tetraodontidae</taxon>
        <taxon>Tetraodon</taxon>
    </lineage>
</organism>
<dbReference type="Pfam" id="PF00100">
    <property type="entry name" value="Zona_pellucida"/>
    <property type="match status" value="1"/>
</dbReference>
<dbReference type="HOGENOM" id="CLU_024908_1_0_1"/>
<dbReference type="PROSITE" id="PS01180">
    <property type="entry name" value="CUB"/>
    <property type="match status" value="2"/>
</dbReference>
<dbReference type="InterPro" id="IPR035914">
    <property type="entry name" value="Sperma_CUB_dom_sf"/>
</dbReference>
<feature type="domain" description="CUB" evidence="5">
    <location>
        <begin position="1"/>
        <end position="86"/>
    </location>
</feature>
<reference evidence="8" key="1">
    <citation type="journal article" date="2004" name="Nature">
        <title>Genome duplication in the teleost fish Tetraodon nigroviridis reveals the early vertebrate proto-karyotype.</title>
        <authorList>
            <person name="Jaillon O."/>
            <person name="Aury J.-M."/>
            <person name="Brunet F."/>
            <person name="Petit J.-L."/>
            <person name="Stange-Thomann N."/>
            <person name="Mauceli E."/>
            <person name="Bouneau L."/>
            <person name="Fischer C."/>
            <person name="Ozouf-Costaz C."/>
            <person name="Bernot A."/>
            <person name="Nicaud S."/>
            <person name="Jaffe D."/>
            <person name="Fisher S."/>
            <person name="Lutfalla G."/>
            <person name="Dossat C."/>
            <person name="Segurens B."/>
            <person name="Dasilva C."/>
            <person name="Salanoubat M."/>
            <person name="Levy M."/>
            <person name="Boudet N."/>
            <person name="Castellano S."/>
            <person name="Anthouard V."/>
            <person name="Jubin C."/>
            <person name="Castelli V."/>
            <person name="Katinka M."/>
            <person name="Vacherie B."/>
            <person name="Biemont C."/>
            <person name="Skalli Z."/>
            <person name="Cattolico L."/>
            <person name="Poulain J."/>
            <person name="De Berardinis V."/>
            <person name="Cruaud C."/>
            <person name="Duprat S."/>
            <person name="Brottier P."/>
            <person name="Coutanceau J.-P."/>
            <person name="Gouzy J."/>
            <person name="Parra G."/>
            <person name="Lardier G."/>
            <person name="Chapple C."/>
            <person name="McKernan K.J."/>
            <person name="McEwan P."/>
            <person name="Bosak S."/>
            <person name="Kellis M."/>
            <person name="Volff J.-N."/>
            <person name="Guigo R."/>
            <person name="Zody M.C."/>
            <person name="Mesirov J."/>
            <person name="Lindblad-Toh K."/>
            <person name="Birren B."/>
            <person name="Nusbaum C."/>
            <person name="Kahn D."/>
            <person name="Robinson-Rechavi M."/>
            <person name="Laudet V."/>
            <person name="Schachter V."/>
            <person name="Quetier F."/>
            <person name="Saurin W."/>
            <person name="Scarpelli C."/>
            <person name="Wincker P."/>
            <person name="Lander E.S."/>
            <person name="Weissenbach J."/>
            <person name="Roest Crollius H."/>
        </authorList>
    </citation>
    <scope>NUCLEOTIDE SEQUENCE [LARGE SCALE GENOMIC DNA]</scope>
</reference>
<evidence type="ECO:0000313" key="7">
    <source>
        <dbReference type="Ensembl" id="ENSTNIP00000016344.1"/>
    </source>
</evidence>
<dbReference type="Ensembl" id="ENSTNIT00000016557.1">
    <property type="protein sequence ID" value="ENSTNIP00000016344.1"/>
    <property type="gene ID" value="ENSTNIG00000013353.1"/>
</dbReference>
<dbReference type="Pfam" id="PF23344">
    <property type="entry name" value="ZP-N"/>
    <property type="match status" value="1"/>
</dbReference>
<name>H3D753_TETNG</name>
<dbReference type="SUPFAM" id="SSF49854">
    <property type="entry name" value="Spermadhesin, CUB domain"/>
    <property type="match status" value="2"/>
</dbReference>
<dbReference type="OMA" id="CEMEYNS"/>
<dbReference type="FunFam" id="2.60.120.290:FF:000005">
    <property type="entry name" value="Procollagen C-endopeptidase enhancer 1"/>
    <property type="match status" value="2"/>
</dbReference>
<dbReference type="Gene3D" id="2.60.40.4100">
    <property type="entry name" value="Zona pellucida, ZP-C domain"/>
    <property type="match status" value="1"/>
</dbReference>
<keyword evidence="3" id="KW-0325">Glycoprotein</keyword>
<dbReference type="InterPro" id="IPR048290">
    <property type="entry name" value="ZP_chr"/>
</dbReference>
<dbReference type="InterPro" id="IPR055355">
    <property type="entry name" value="ZP-C"/>
</dbReference>
<dbReference type="GeneTree" id="ENSGT00940000165331"/>
<sequence>SCYWYIRPGRGIIELDFSYVNIEYHSSCIYDAVYVYDGSSSSSRLLGRLCGSQRATFYSTGAYLTVYFKSDNSVTYQGFRANYQVTTTTVFIFYFFKCSCLSINSGAPCGGYLYGSNDTFYSPNYPNSYPNYASCYWYIRPGRGIIELDFSYVNIEYHSSCGYDAVYVYDGYSSSSRLLGRLCGSQRATFYSTGAYLTVYFSSNYIGTYQGFRANYQVVSIKSSNINNSHCNSANMTIVISTFYLNSLGYDGSNVYLDDPLCRPQFSKYNVTFSFPIDSCGNVKTFEDGRTVYTNSLRAYPTTYGEITRQDHLKLLVGCRMEQDSVSQIMYRVEHRDNSSITGSGRYATLMHFYTSSSFSYKTQVTQVPYEVLLNQELFVQVEMENKDRSLVVFIDTCLASPSPHDFQTRAYYLVRNGCGADSTYKAYASGFNNYARFSFKAFQFLRATESVYLQCKVLICQASDANSRCRRGCSRRKTRDLQAQHDSQTLVTGPIQLKGFKKKDKE</sequence>
<keyword evidence="8" id="KW-1185">Reference proteome</keyword>
<protein>
    <submittedName>
        <fullName evidence="7">CUB and zona pellucida-like domains 1, tandem duplicate 2</fullName>
    </submittedName>
</protein>
<keyword evidence="2" id="KW-1015">Disulfide bond</keyword>
<reference evidence="7" key="2">
    <citation type="submission" date="2025-08" db="UniProtKB">
        <authorList>
            <consortium name="Ensembl"/>
        </authorList>
    </citation>
    <scope>IDENTIFICATION</scope>
</reference>
<dbReference type="SMART" id="SM00042">
    <property type="entry name" value="CUB"/>
    <property type="match status" value="2"/>
</dbReference>
<feature type="domain" description="ZP" evidence="6">
    <location>
        <begin position="230"/>
        <end position="477"/>
    </location>
</feature>
<dbReference type="PROSITE" id="PS51034">
    <property type="entry name" value="ZP_2"/>
    <property type="match status" value="1"/>
</dbReference>
<evidence type="ECO:0000259" key="5">
    <source>
        <dbReference type="PROSITE" id="PS01180"/>
    </source>
</evidence>
<dbReference type="PANTHER" id="PTHR14002">
    <property type="entry name" value="ENDOGLIN/TGF-BETA RECEPTOR TYPE III"/>
    <property type="match status" value="1"/>
</dbReference>